<evidence type="ECO:0000256" key="1">
    <source>
        <dbReference type="SAM" id="MobiDB-lite"/>
    </source>
</evidence>
<dbReference type="GO" id="GO:0016405">
    <property type="term" value="F:CoA-ligase activity"/>
    <property type="evidence" value="ECO:0007669"/>
    <property type="project" value="TreeGrafter"/>
</dbReference>
<dbReference type="Pfam" id="PF13193">
    <property type="entry name" value="AMP-binding_C"/>
    <property type="match status" value="1"/>
</dbReference>
<feature type="domain" description="AMP-binding enzyme C-terminal" evidence="3">
    <location>
        <begin position="478"/>
        <end position="563"/>
    </location>
</feature>
<dbReference type="Gene3D" id="3.30.300.30">
    <property type="match status" value="1"/>
</dbReference>
<feature type="region of interest" description="Disordered" evidence="1">
    <location>
        <begin position="566"/>
        <end position="586"/>
    </location>
</feature>
<dbReference type="InterPro" id="IPR025110">
    <property type="entry name" value="AMP-bd_C"/>
</dbReference>
<feature type="domain" description="AMP-dependent synthetase/ligase" evidence="2">
    <location>
        <begin position="39"/>
        <end position="427"/>
    </location>
</feature>
<gene>
    <name evidence="4" type="ORF">BS47DRAFT_1371999</name>
</gene>
<dbReference type="InterPro" id="IPR000873">
    <property type="entry name" value="AMP-dep_synth/lig_dom"/>
</dbReference>
<dbReference type="InterPro" id="IPR045851">
    <property type="entry name" value="AMP-bd_C_sf"/>
</dbReference>
<dbReference type="PANTHER" id="PTHR24096:SF422">
    <property type="entry name" value="BCDNA.GH02901"/>
    <property type="match status" value="1"/>
</dbReference>
<dbReference type="Gene3D" id="3.40.50.12780">
    <property type="entry name" value="N-terminal domain of ligase-like"/>
    <property type="match status" value="1"/>
</dbReference>
<dbReference type="PANTHER" id="PTHR24096">
    <property type="entry name" value="LONG-CHAIN-FATTY-ACID--COA LIGASE"/>
    <property type="match status" value="1"/>
</dbReference>
<evidence type="ECO:0000259" key="2">
    <source>
        <dbReference type="Pfam" id="PF00501"/>
    </source>
</evidence>
<sequence length="586" mass="64872">MIFTSEDPPIPESSLRDDLSLSQFILDTHHHLKPQRGYNRPWFIDYATGRQYDFEECRSRTFGLANALAGLYNIKEDDVGMLLNNHSVDYPIAVWAIHRLGAIVSGGNPSYTVSELGYQLTTTKATLIIAHSACLSVAQETARKIQFPQDRIVCLEPPSVPFHHQCAEFNAKKLTSSRTSPRAIVTVENLIERGLSDLNITGPKFVERRLQPGEGKSKLAFLSLSSGTTGKPKAVAISHYAPISNLIQAAVYWRLNDPTVPFEERRCRDGDVSLGALPMFRTCSLHFSVFMGASCQSNQAPLVVLPKYTFHDFLTSMVQYRITHLWVVPPQMIALIKHPDTKKYDLSHVRCVMAGAAPVSGTLELELRKVLPGASIGQGFGMTGTPGSAGRLITNVEAKVVKDDGTLAGYDESGELLVRSPSVALRYENDPQATKETFRDGWLRTGDEVMFNKSGDMFIVDRTKEIFKVRGYQVAPAELEGHLLAHPAVTDAGVIGVPDEYSGDIPFAFVVLGQDAAGQAAKDEQEREHLRQSIAKHVSDHKVRYKWLDGGIEFVDAIPKNPSRRVLRDQVKNRKSAKFVPPPPKL</sequence>
<name>A0A9P6B0P0_9AGAM</name>
<evidence type="ECO:0000259" key="3">
    <source>
        <dbReference type="Pfam" id="PF13193"/>
    </source>
</evidence>
<organism evidence="4 5">
    <name type="scientific">Hydnum rufescens UP504</name>
    <dbReference type="NCBI Taxonomy" id="1448309"/>
    <lineage>
        <taxon>Eukaryota</taxon>
        <taxon>Fungi</taxon>
        <taxon>Dikarya</taxon>
        <taxon>Basidiomycota</taxon>
        <taxon>Agaricomycotina</taxon>
        <taxon>Agaricomycetes</taxon>
        <taxon>Cantharellales</taxon>
        <taxon>Hydnaceae</taxon>
        <taxon>Hydnum</taxon>
    </lineage>
</organism>
<dbReference type="InterPro" id="IPR020845">
    <property type="entry name" value="AMP-binding_CS"/>
</dbReference>
<dbReference type="Pfam" id="PF00501">
    <property type="entry name" value="AMP-binding"/>
    <property type="match status" value="1"/>
</dbReference>
<protein>
    <submittedName>
        <fullName evidence="4">Uncharacterized protein</fullName>
    </submittedName>
</protein>
<dbReference type="SUPFAM" id="SSF56801">
    <property type="entry name" value="Acetyl-CoA synthetase-like"/>
    <property type="match status" value="1"/>
</dbReference>
<comment type="caution">
    <text evidence="4">The sequence shown here is derived from an EMBL/GenBank/DDBJ whole genome shotgun (WGS) entry which is preliminary data.</text>
</comment>
<dbReference type="Proteomes" id="UP000886523">
    <property type="component" value="Unassembled WGS sequence"/>
</dbReference>
<dbReference type="AlphaFoldDB" id="A0A9P6B0P0"/>
<dbReference type="InterPro" id="IPR042099">
    <property type="entry name" value="ANL_N_sf"/>
</dbReference>
<proteinExistence type="predicted"/>
<dbReference type="EMBL" id="MU128949">
    <property type="protein sequence ID" value="KAF9515516.1"/>
    <property type="molecule type" value="Genomic_DNA"/>
</dbReference>
<keyword evidence="5" id="KW-1185">Reference proteome</keyword>
<evidence type="ECO:0000313" key="5">
    <source>
        <dbReference type="Proteomes" id="UP000886523"/>
    </source>
</evidence>
<evidence type="ECO:0000313" key="4">
    <source>
        <dbReference type="EMBL" id="KAF9515516.1"/>
    </source>
</evidence>
<reference evidence="4" key="1">
    <citation type="journal article" date="2020" name="Nat. Commun.">
        <title>Large-scale genome sequencing of mycorrhizal fungi provides insights into the early evolution of symbiotic traits.</title>
        <authorList>
            <person name="Miyauchi S."/>
            <person name="Kiss E."/>
            <person name="Kuo A."/>
            <person name="Drula E."/>
            <person name="Kohler A."/>
            <person name="Sanchez-Garcia M."/>
            <person name="Morin E."/>
            <person name="Andreopoulos B."/>
            <person name="Barry K.W."/>
            <person name="Bonito G."/>
            <person name="Buee M."/>
            <person name="Carver A."/>
            <person name="Chen C."/>
            <person name="Cichocki N."/>
            <person name="Clum A."/>
            <person name="Culley D."/>
            <person name="Crous P.W."/>
            <person name="Fauchery L."/>
            <person name="Girlanda M."/>
            <person name="Hayes R.D."/>
            <person name="Keri Z."/>
            <person name="LaButti K."/>
            <person name="Lipzen A."/>
            <person name="Lombard V."/>
            <person name="Magnuson J."/>
            <person name="Maillard F."/>
            <person name="Murat C."/>
            <person name="Nolan M."/>
            <person name="Ohm R.A."/>
            <person name="Pangilinan J."/>
            <person name="Pereira M.F."/>
            <person name="Perotto S."/>
            <person name="Peter M."/>
            <person name="Pfister S."/>
            <person name="Riley R."/>
            <person name="Sitrit Y."/>
            <person name="Stielow J.B."/>
            <person name="Szollosi G."/>
            <person name="Zifcakova L."/>
            <person name="Stursova M."/>
            <person name="Spatafora J.W."/>
            <person name="Tedersoo L."/>
            <person name="Vaario L.M."/>
            <person name="Yamada A."/>
            <person name="Yan M."/>
            <person name="Wang P."/>
            <person name="Xu J."/>
            <person name="Bruns T."/>
            <person name="Baldrian P."/>
            <person name="Vilgalys R."/>
            <person name="Dunand C."/>
            <person name="Henrissat B."/>
            <person name="Grigoriev I.V."/>
            <person name="Hibbett D."/>
            <person name="Nagy L.G."/>
            <person name="Martin F.M."/>
        </authorList>
    </citation>
    <scope>NUCLEOTIDE SEQUENCE</scope>
    <source>
        <strain evidence="4">UP504</strain>
    </source>
</reference>
<dbReference type="OrthoDB" id="6509636at2759"/>
<accession>A0A9P6B0P0</accession>
<dbReference type="PROSITE" id="PS00455">
    <property type="entry name" value="AMP_BINDING"/>
    <property type="match status" value="1"/>
</dbReference>